<accession>A0A252F257</accession>
<evidence type="ECO:0000259" key="7">
    <source>
        <dbReference type="Pfam" id="PF02837"/>
    </source>
</evidence>
<gene>
    <name evidence="11" type="ORF">CBW42_10340</name>
</gene>
<dbReference type="InterPro" id="IPR006101">
    <property type="entry name" value="Glyco_hydro_2"/>
</dbReference>
<evidence type="ECO:0000259" key="9">
    <source>
        <dbReference type="Pfam" id="PF16355"/>
    </source>
</evidence>
<dbReference type="InterPro" id="IPR051913">
    <property type="entry name" value="GH2_Domain-Containing"/>
</dbReference>
<feature type="domain" description="Glycoside hydrolase family 2" evidence="10">
    <location>
        <begin position="789"/>
        <end position="900"/>
    </location>
</feature>
<dbReference type="Pfam" id="PF18565">
    <property type="entry name" value="Glyco_hydro2_C5"/>
    <property type="match status" value="1"/>
</dbReference>
<dbReference type="Pfam" id="PF16355">
    <property type="entry name" value="DUF4982"/>
    <property type="match status" value="1"/>
</dbReference>
<dbReference type="InterPro" id="IPR006104">
    <property type="entry name" value="Glyco_hydro_2_N"/>
</dbReference>
<dbReference type="Pfam" id="PF00703">
    <property type="entry name" value="Glyco_hydro_2"/>
    <property type="match status" value="1"/>
</dbReference>
<dbReference type="InterPro" id="IPR017853">
    <property type="entry name" value="GH"/>
</dbReference>
<evidence type="ECO:0000313" key="12">
    <source>
        <dbReference type="Proteomes" id="UP000194903"/>
    </source>
</evidence>
<evidence type="ECO:0000259" key="10">
    <source>
        <dbReference type="Pfam" id="PF18565"/>
    </source>
</evidence>
<feature type="domain" description="DUF4982" evidence="9">
    <location>
        <begin position="685"/>
        <end position="771"/>
    </location>
</feature>
<dbReference type="EMBL" id="NHOC01000009">
    <property type="protein sequence ID" value="OUM19873.1"/>
    <property type="molecule type" value="Genomic_DNA"/>
</dbReference>
<dbReference type="PRINTS" id="PR00132">
    <property type="entry name" value="GLHYDRLASE2"/>
</dbReference>
<feature type="domain" description="Bacterial Ig-like" evidence="8">
    <location>
        <begin position="925"/>
        <end position="974"/>
    </location>
</feature>
<dbReference type="GO" id="GO:0004553">
    <property type="term" value="F:hydrolase activity, hydrolyzing O-glycosyl compounds"/>
    <property type="evidence" value="ECO:0007669"/>
    <property type="project" value="InterPro"/>
</dbReference>
<feature type="domain" description="Glycoside hydrolase family 2 immunoglobulin-like beta-sandwich" evidence="5">
    <location>
        <begin position="216"/>
        <end position="319"/>
    </location>
</feature>
<protein>
    <submittedName>
        <fullName evidence="11">Uncharacterized protein</fullName>
    </submittedName>
</protein>
<evidence type="ECO:0000259" key="6">
    <source>
        <dbReference type="Pfam" id="PF02836"/>
    </source>
</evidence>
<evidence type="ECO:0000313" key="11">
    <source>
        <dbReference type="EMBL" id="OUM19873.1"/>
    </source>
</evidence>
<keyword evidence="12" id="KW-1185">Reference proteome</keyword>
<organism evidence="11 12">
    <name type="scientific">Butyricicoccus porcorum</name>
    <dbReference type="NCBI Taxonomy" id="1945634"/>
    <lineage>
        <taxon>Bacteria</taxon>
        <taxon>Bacillati</taxon>
        <taxon>Bacillota</taxon>
        <taxon>Clostridia</taxon>
        <taxon>Eubacteriales</taxon>
        <taxon>Butyricicoccaceae</taxon>
        <taxon>Butyricicoccus</taxon>
    </lineage>
</organism>
<dbReference type="Pfam" id="PF07532">
    <property type="entry name" value="Big_4"/>
    <property type="match status" value="1"/>
</dbReference>
<dbReference type="InterPro" id="IPR008979">
    <property type="entry name" value="Galactose-bd-like_sf"/>
</dbReference>
<feature type="domain" description="Glycoside hydrolase family 2 catalytic" evidence="6">
    <location>
        <begin position="327"/>
        <end position="621"/>
    </location>
</feature>
<dbReference type="InterPro" id="IPR013783">
    <property type="entry name" value="Ig-like_fold"/>
</dbReference>
<dbReference type="InterPro" id="IPR011081">
    <property type="entry name" value="Big_4"/>
</dbReference>
<feature type="chain" id="PRO_5012219815" evidence="4">
    <location>
        <begin position="30"/>
        <end position="1552"/>
    </location>
</feature>
<evidence type="ECO:0000256" key="2">
    <source>
        <dbReference type="ARBA" id="ARBA00022801"/>
    </source>
</evidence>
<dbReference type="Gene3D" id="2.60.40.10">
    <property type="entry name" value="Immunoglobulins"/>
    <property type="match status" value="3"/>
</dbReference>
<dbReference type="InterPro" id="IPR006103">
    <property type="entry name" value="Glyco_hydro_2_cat"/>
</dbReference>
<dbReference type="SUPFAM" id="SSF51445">
    <property type="entry name" value="(Trans)glycosidases"/>
    <property type="match status" value="1"/>
</dbReference>
<dbReference type="Gene3D" id="3.20.20.80">
    <property type="entry name" value="Glycosidases"/>
    <property type="match status" value="1"/>
</dbReference>
<dbReference type="SUPFAM" id="SSF49303">
    <property type="entry name" value="beta-Galactosidase/glucuronidase domain"/>
    <property type="match status" value="1"/>
</dbReference>
<evidence type="ECO:0000256" key="1">
    <source>
        <dbReference type="ARBA" id="ARBA00007401"/>
    </source>
</evidence>
<proteinExistence type="inferred from homology"/>
<evidence type="ECO:0000256" key="4">
    <source>
        <dbReference type="SAM" id="SignalP"/>
    </source>
</evidence>
<dbReference type="InterPro" id="IPR006102">
    <property type="entry name" value="Ig-like_GH2"/>
</dbReference>
<evidence type="ECO:0000259" key="8">
    <source>
        <dbReference type="Pfam" id="PF07532"/>
    </source>
</evidence>
<dbReference type="SUPFAM" id="SSF49785">
    <property type="entry name" value="Galactose-binding domain-like"/>
    <property type="match status" value="2"/>
</dbReference>
<dbReference type="InterPro" id="IPR040605">
    <property type="entry name" value="Glyco_hydro2_dom5"/>
</dbReference>
<feature type="signal peptide" evidence="4">
    <location>
        <begin position="1"/>
        <end position="29"/>
    </location>
</feature>
<keyword evidence="3" id="KW-0326">Glycosidase</keyword>
<name>A0A252F257_9FIRM</name>
<dbReference type="InterPro" id="IPR036156">
    <property type="entry name" value="Beta-gal/glucu_dom_sf"/>
</dbReference>
<comment type="similarity">
    <text evidence="1">Belongs to the glycosyl hydrolase 2 family.</text>
</comment>
<evidence type="ECO:0000256" key="3">
    <source>
        <dbReference type="ARBA" id="ARBA00023295"/>
    </source>
</evidence>
<evidence type="ECO:0000259" key="5">
    <source>
        <dbReference type="Pfam" id="PF00703"/>
    </source>
</evidence>
<dbReference type="InterPro" id="IPR032311">
    <property type="entry name" value="DUF4982"/>
</dbReference>
<dbReference type="Gene3D" id="2.60.120.260">
    <property type="entry name" value="Galactose-binding domain-like"/>
    <property type="match status" value="2"/>
</dbReference>
<dbReference type="PANTHER" id="PTHR42732:SF1">
    <property type="entry name" value="BETA-MANNOSIDASE"/>
    <property type="match status" value="1"/>
</dbReference>
<feature type="domain" description="Glycosyl hydrolases family 2 sugar binding" evidence="7">
    <location>
        <begin position="109"/>
        <end position="203"/>
    </location>
</feature>
<dbReference type="GO" id="GO:0005975">
    <property type="term" value="P:carbohydrate metabolic process"/>
    <property type="evidence" value="ECO:0007669"/>
    <property type="project" value="InterPro"/>
</dbReference>
<reference evidence="11 12" key="1">
    <citation type="submission" date="2017-05" db="EMBL/GenBank/DDBJ databases">
        <title>Butyricicoccus porcorum sp. nov. a butyrate-producing bacterium from the swine intestinal tract.</title>
        <authorList>
            <person name="Trachsel J."/>
            <person name="Humphrey S."/>
            <person name="Allen H.K."/>
        </authorList>
    </citation>
    <scope>NUCLEOTIDE SEQUENCE [LARGE SCALE GENOMIC DNA]</scope>
    <source>
        <strain evidence="11">BB10</strain>
    </source>
</reference>
<dbReference type="Pfam" id="PF02836">
    <property type="entry name" value="Glyco_hydro_2_C"/>
    <property type="match status" value="1"/>
</dbReference>
<keyword evidence="4" id="KW-0732">Signal</keyword>
<comment type="caution">
    <text evidence="11">The sequence shown here is derived from an EMBL/GenBank/DDBJ whole genome shotgun (WGS) entry which is preliminary data.</text>
</comment>
<dbReference type="RefSeq" id="WP_087020970.1">
    <property type="nucleotide sequence ID" value="NZ_NHOC01000009.1"/>
</dbReference>
<sequence>MKKTPLKRLLAATLSATMLLSSNCLTAFAVDDTGTVAGAEQTVIVSFGTTSRESSFNDGWKFYLGTSSTAQNVNFDDSSWKSVTLPHDFSISQSYTTSGEAESGFLPGGTGWYRKSFTLPESCAGQTLMLNFDGVYSDAYIYVNGTLMGENHYGYTSFAFDISDFVTCDGQTENVIAVKAVSNIRSSRWYSGSGIYRDVTLIATDPVHVERYGTKVTTPDIENGTGTVSTEVTVKNDSDEGKTVTIRNTVYASDGTTASNSDETSVTVNAGETATATSEPIVNDPKLWTTDAPNLYYVRTELLVDGSVVDTYDTDFGFRYFSFDSTGFHLNGKNVKLNGVCMHHDQGALGSAAAYDAMYRQLAKMKDMGVNAIRTSHNPADEDFIDICNELGLLVMEEAFDGWSISKNGNSNDFGKYFNTNLSSSNAILGGDSSMTWAEYAVKSMVSRDRNDPSIILWSIGNEIQEGASADSSYPTVAQNLIDWIQEEDTTRPTTIGDNTRGGNSTLVSVIQTIINEDGIAGFNYANSASTLSNLAKNYGGNTGCIIASETSSAVNSRGIYTSQSNASNADGKYHLTSYDTSAVSWGITAHDSIYNTYQNDCVAGEFVWTGWDYIGEPTPWNGTGSGSVSGSGAIPNSSYFGIVDTAGFEKDTYYLYRSQWKQDDTTLHLVTAWDSDNMLTSSNKTPVVIYSNAPKVELYRNGTLIGTATRTVNTTSAGHKYYTYTTTSNNSSVCTAVSGSNSTSLYATFNVAYEVGTISAKAYDENGNEITATSGNASVSTPDTVSKLKVQTNKTEIQADGSSLAYISVDVTDANDNLDTTATNTINFSLTGNGEIVGVDNGDQATTDKYQQSSVLTSATSAQIAAYAGKALVIVRSTTDAGSFTVNVTSDGLTGDSVTVTTNPVSEGTAQDGLVSYTMVRDYTVSEGTKPELRTAATGTMANGTTVTGTIAWEDIPETTYTTAGDYTIQGTLVFEGMDPIHVTAKLHVIADVIAMRNISTATMVNAIPTLPDKVSGVLADGTLSGEFAVTWDTMTADEFANVGDIITVNGTATVIGDTTLPVTASVRVAEAVNTESTNVASSASLSEDCASTSDNLSSIIDGVTNNSSDTNARWTNYNNRNTSDTASITFTWATAQLISSVNLYYFTDNYSALLPSEVTFAYSLNGTDFTEIGYEDVTPTAGFTKTEYVFNRVINPVALRVTFTEKSGHCVGLTEAEVMTYAGKLEYNSSAALSGISVDGTAVDFIADTLSYEAAGSQVTASSDVNAGITILPAQDHIVRILTVSEDGNDVKTYEVTLTDKEVCDHANTEVQNAKDATCTEDGYTGDTYCTDCDKKISSGETIPATGHKTEVRNAKEATCTEEGYTGDTVCTVCGETVKAGSTIAAKGHSWDEGVVTKEATETEEGIKTYTCTSCGETKTGAIPKLEEVKVLKVPGVTLSASQNNGKIRLTGAVADYENRDDYYTITGQGFVYMTKTALGTKSLNVNTAGRTKVSIKSMGSAGTYSYSMTPKSSSTTYVFRAYLTYTNSSGKTVYVYSAPIYTSYTGLAK</sequence>
<dbReference type="OrthoDB" id="9762066at2"/>
<keyword evidence="2" id="KW-0378">Hydrolase</keyword>
<dbReference type="Proteomes" id="UP000194903">
    <property type="component" value="Unassembled WGS sequence"/>
</dbReference>
<dbReference type="PANTHER" id="PTHR42732">
    <property type="entry name" value="BETA-GALACTOSIDASE"/>
    <property type="match status" value="1"/>
</dbReference>
<dbReference type="Pfam" id="PF02837">
    <property type="entry name" value="Glyco_hydro_2_N"/>
    <property type="match status" value="1"/>
</dbReference>